<organism evidence="4 5">
    <name type="scientific">Nematostella vectensis</name>
    <name type="common">Starlet sea anemone</name>
    <dbReference type="NCBI Taxonomy" id="45351"/>
    <lineage>
        <taxon>Eukaryota</taxon>
        <taxon>Metazoa</taxon>
        <taxon>Cnidaria</taxon>
        <taxon>Anthozoa</taxon>
        <taxon>Hexacorallia</taxon>
        <taxon>Actiniaria</taxon>
        <taxon>Edwardsiidae</taxon>
        <taxon>Nematostella</taxon>
    </lineage>
</organism>
<dbReference type="PROSITE" id="PS50222">
    <property type="entry name" value="EF_HAND_2"/>
    <property type="match status" value="1"/>
</dbReference>
<feature type="compositionally biased region" description="Basic residues" evidence="2">
    <location>
        <begin position="154"/>
        <end position="163"/>
    </location>
</feature>
<dbReference type="Gene3D" id="1.10.238.10">
    <property type="entry name" value="EF-hand"/>
    <property type="match status" value="1"/>
</dbReference>
<feature type="region of interest" description="Disordered" evidence="2">
    <location>
        <begin position="154"/>
        <end position="206"/>
    </location>
</feature>
<feature type="domain" description="EF-hand" evidence="3">
    <location>
        <begin position="786"/>
        <end position="821"/>
    </location>
</feature>
<evidence type="ECO:0000259" key="3">
    <source>
        <dbReference type="PROSITE" id="PS50222"/>
    </source>
</evidence>
<feature type="region of interest" description="Disordered" evidence="2">
    <location>
        <begin position="89"/>
        <end position="140"/>
    </location>
</feature>
<gene>
    <name evidence="4" type="ORF">NEMVEDRAFT_v1g247384</name>
</gene>
<dbReference type="PROSITE" id="PS00018">
    <property type="entry name" value="EF_HAND_1"/>
    <property type="match status" value="1"/>
</dbReference>
<feature type="compositionally biased region" description="Polar residues" evidence="2">
    <location>
        <begin position="315"/>
        <end position="328"/>
    </location>
</feature>
<feature type="region of interest" description="Disordered" evidence="2">
    <location>
        <begin position="311"/>
        <end position="335"/>
    </location>
</feature>
<dbReference type="PANTHER" id="PTHR36696">
    <property type="entry name" value="AGAP012002-PA"/>
    <property type="match status" value="1"/>
</dbReference>
<reference evidence="4 5" key="1">
    <citation type="journal article" date="2007" name="Science">
        <title>Sea anemone genome reveals ancestral eumetazoan gene repertoire and genomic organization.</title>
        <authorList>
            <person name="Putnam N.H."/>
            <person name="Srivastava M."/>
            <person name="Hellsten U."/>
            <person name="Dirks B."/>
            <person name="Chapman J."/>
            <person name="Salamov A."/>
            <person name="Terry A."/>
            <person name="Shapiro H."/>
            <person name="Lindquist E."/>
            <person name="Kapitonov V.V."/>
            <person name="Jurka J."/>
            <person name="Genikhovich G."/>
            <person name="Grigoriev I.V."/>
            <person name="Lucas S.M."/>
            <person name="Steele R.E."/>
            <person name="Finnerty J.R."/>
            <person name="Technau U."/>
            <person name="Martindale M.Q."/>
            <person name="Rokhsar D.S."/>
        </authorList>
    </citation>
    <scope>NUCLEOTIDE SEQUENCE [LARGE SCALE GENOMIC DNA]</scope>
    <source>
        <strain evidence="5">CH2 X CH6</strain>
    </source>
</reference>
<keyword evidence="1" id="KW-0106">Calcium</keyword>
<name>A7STV8_NEMVE</name>
<keyword evidence="5" id="KW-1185">Reference proteome</keyword>
<dbReference type="EMBL" id="DS469803">
    <property type="protein sequence ID" value="EDO32837.1"/>
    <property type="molecule type" value="Genomic_DNA"/>
</dbReference>
<dbReference type="AlphaFoldDB" id="A7STV8"/>
<evidence type="ECO:0000256" key="2">
    <source>
        <dbReference type="SAM" id="MobiDB-lite"/>
    </source>
</evidence>
<feature type="compositionally biased region" description="Basic and acidic residues" evidence="2">
    <location>
        <begin position="640"/>
        <end position="656"/>
    </location>
</feature>
<accession>A7STV8</accession>
<dbReference type="STRING" id="45351.A7STV8"/>
<evidence type="ECO:0000256" key="1">
    <source>
        <dbReference type="ARBA" id="ARBA00022837"/>
    </source>
</evidence>
<dbReference type="InterPro" id="IPR018247">
    <property type="entry name" value="EF_Hand_1_Ca_BS"/>
</dbReference>
<dbReference type="GO" id="GO:0005509">
    <property type="term" value="F:calcium ion binding"/>
    <property type="evidence" value="ECO:0007669"/>
    <property type="project" value="InterPro"/>
</dbReference>
<feature type="compositionally biased region" description="Polar residues" evidence="2">
    <location>
        <begin position="167"/>
        <end position="178"/>
    </location>
</feature>
<dbReference type="OMA" id="GLRHCCS"/>
<feature type="compositionally biased region" description="Low complexity" evidence="2">
    <location>
        <begin position="190"/>
        <end position="203"/>
    </location>
</feature>
<dbReference type="InterPro" id="IPR002048">
    <property type="entry name" value="EF_hand_dom"/>
</dbReference>
<proteinExistence type="predicted"/>
<protein>
    <recommendedName>
        <fullName evidence="3">EF-hand domain-containing protein</fullName>
    </recommendedName>
</protein>
<evidence type="ECO:0000313" key="4">
    <source>
        <dbReference type="EMBL" id="EDO32837.1"/>
    </source>
</evidence>
<feature type="compositionally biased region" description="Pro residues" evidence="2">
    <location>
        <begin position="566"/>
        <end position="581"/>
    </location>
</feature>
<feature type="compositionally biased region" description="Low complexity" evidence="2">
    <location>
        <begin position="116"/>
        <end position="138"/>
    </location>
</feature>
<dbReference type="Proteomes" id="UP000001593">
    <property type="component" value="Unassembled WGS sequence"/>
</dbReference>
<sequence length="906" mass="101974">METEVMDCFSYEIADWPKGCLKMAGITLNDQDRVWLTAGNRVQDREYLDPNALYNFFSSANADRLYNRRVKSATPRFNTSMGATKARNHAYGHQPGWETPNLSVGMLKNPSPTPVTSRPASSRSGYSSKSGTKSIHSSPTAMYLGFQRTRCKSAPPRHFRYVPKRPQTASSGAGSSRPVSRGAPQRAWQLRTSSASTSRSLLSPEDIHKRQKERCKSAPLPYNFSAVELVTKVPSDGNEHDKLYAMTRPLTCMPNIIQNAVTHSGLRHCCSAYNTRPKTATDTRHAQFWPVARPSVYRRGQVPQYLHFVTPAPISGQSPTNLTSGDNTQSDEEPDDTLLEEDLDEMVLFEESFVVPATPTEPSLSEQYDPSELDERDVADMGDIVERYLDMADNYNSTNNTLLHPPEQYPLPVDDNKSDSASDFQEPEVQILITRKSPSPEPVEEPEAISNTPEPALETTDPEAKETNKPDVITEHDNVQEHEQKGETSDGDTKQEVPFIKEEQIEDKGPEVRNDMEPHETDVPLQEPIKPPEPEPLKEAPPPVSISPAEPKVKFLDSVKISSYKPPEPNPVAPKEPPKPILKPTKAPEPKLAPAPATPAKTEQLKKPRAKPTFERREADIKSQHKPSQLPTPWVEPEPEAEKQEVKEEQKEEEKPPTPASLEPERLPDPEFVRAPGAYKMYQPIDLLEYGLDNARRNQTAKRSTPAVNPMPQGPSYHQMLPESSLVINAIMDEEKRKREGMKPWLQGRLALSKQTSRFELPMDVKVLESMSAMDYLTQYCIISTRRKALYKNIFQKTDKDRDGIISYRELDKALKEVHVDSINTSQVRQIAEMVEADDKTKFNLKQFSAIAAFSERILFADFVTEETRGLNNTREIIEEADFCSLKSKLDGFKVSPTVRKILDVL</sequence>
<dbReference type="InterPro" id="IPR011992">
    <property type="entry name" value="EF-hand-dom_pair"/>
</dbReference>
<feature type="region of interest" description="Disordered" evidence="2">
    <location>
        <begin position="398"/>
        <end position="669"/>
    </location>
</feature>
<dbReference type="PANTHER" id="PTHR36696:SF1">
    <property type="entry name" value="EF-HAND DOMAIN-CONTAINING PROTEIN"/>
    <property type="match status" value="1"/>
</dbReference>
<feature type="compositionally biased region" description="Basic and acidic residues" evidence="2">
    <location>
        <begin position="462"/>
        <end position="522"/>
    </location>
</feature>
<dbReference type="InParanoid" id="A7STV8"/>
<dbReference type="eggNOG" id="ENOG502S09F">
    <property type="taxonomic scope" value="Eukaryota"/>
</dbReference>
<dbReference type="HOGENOM" id="CLU_320376_0_0_1"/>
<dbReference type="SUPFAM" id="SSF47473">
    <property type="entry name" value="EF-hand"/>
    <property type="match status" value="1"/>
</dbReference>
<feature type="compositionally biased region" description="Basic and acidic residues" evidence="2">
    <location>
        <begin position="612"/>
        <end position="623"/>
    </location>
</feature>
<evidence type="ECO:0000313" key="5">
    <source>
        <dbReference type="Proteomes" id="UP000001593"/>
    </source>
</evidence>